<dbReference type="GO" id="GO:0006031">
    <property type="term" value="P:chitin biosynthetic process"/>
    <property type="evidence" value="ECO:0007669"/>
    <property type="project" value="TreeGrafter"/>
</dbReference>
<dbReference type="InterPro" id="IPR029044">
    <property type="entry name" value="Nucleotide-diphossugar_trans"/>
</dbReference>
<keyword evidence="8 12" id="KW-1133">Transmembrane helix</keyword>
<feature type="transmembrane region" description="Helical" evidence="12">
    <location>
        <begin position="268"/>
        <end position="291"/>
    </location>
</feature>
<dbReference type="PANTHER" id="PTHR22914:SF9">
    <property type="entry name" value="CHITIN SYNTHASE 1"/>
    <property type="match status" value="1"/>
</dbReference>
<dbReference type="GO" id="GO:0005886">
    <property type="term" value="C:plasma membrane"/>
    <property type="evidence" value="ECO:0007669"/>
    <property type="project" value="UniProtKB-SubCell"/>
</dbReference>
<comment type="function">
    <text evidence="12">Polymerizes chitin, a structural polymer of the cell wall and septum, by transferring the sugar moiety of UDP-GlcNAc to the non-reducing end of the growing chitin polymer.</text>
</comment>
<comment type="similarity">
    <text evidence="12">Belongs to the chitin synthase family.</text>
</comment>
<evidence type="ECO:0000256" key="6">
    <source>
        <dbReference type="ARBA" id="ARBA00022679"/>
    </source>
</evidence>
<protein>
    <recommendedName>
        <fullName evidence="3 12">Chitin synthase</fullName>
        <ecNumber evidence="3 12">2.4.1.16</ecNumber>
    </recommendedName>
</protein>
<dbReference type="EMBL" id="CP119881">
    <property type="protein sequence ID" value="WFD36791.1"/>
    <property type="molecule type" value="Genomic_DNA"/>
</dbReference>
<name>A0AAF0EYX1_9BASI</name>
<evidence type="ECO:0000256" key="4">
    <source>
        <dbReference type="ARBA" id="ARBA00022475"/>
    </source>
</evidence>
<evidence type="ECO:0000256" key="2">
    <source>
        <dbReference type="ARBA" id="ARBA00004651"/>
    </source>
</evidence>
<sequence>MCPRPRSIYRLWKAFDRNPNVGGACGEIVAMKGTMWSALLNPLVAAQNFEYKMSNILDKPMESAFGYISVLPGAFSAYRYVALQNDSVGNGPLCSYFKGETLHGGTTDADIFSSNMYLAEDRILCWELVSKRHSAWVLHYVKRAQAVTDVPDQAPELITQRRRWLNGSFFAGIHSIIKFGYIYRSSHPLSRKLLLHVEMIYQAIQLFFSWFAMANYFIAFCILTDAMADSVKWLHVPTMILQYIYVAFLVFCYLLSMGNRPVGNQAGYVMSMSVFAVLTVYMFAAVVYLTANTITNALRDDTPSELATDQTFITIIISLLSTFGIWLVASLLFLEPWHMVTSIVQYLLMAPSFVNVINIYALCNTHDVSWGTKGSDKVKNDLGAARIADGNEVEVAIPTEEVDLNNAYEDACLELVTKPPKVRKVVDPEMRQRDYYATVRTNVVLVWTITNAALAVAILNISGYTVRTVYMAVLLYTVAALALFRLAGAIVYLVRSGSVRD</sequence>
<feature type="transmembrane region" description="Helical" evidence="12">
    <location>
        <begin position="312"/>
        <end position="334"/>
    </location>
</feature>
<keyword evidence="4 12" id="KW-1003">Cell membrane</keyword>
<keyword evidence="14" id="KW-1185">Reference proteome</keyword>
<evidence type="ECO:0000256" key="5">
    <source>
        <dbReference type="ARBA" id="ARBA00022676"/>
    </source>
</evidence>
<dbReference type="SUPFAM" id="SSF53448">
    <property type="entry name" value="Nucleotide-diphospho-sugar transferases"/>
    <property type="match status" value="1"/>
</dbReference>
<keyword evidence="10 12" id="KW-0961">Cell wall biogenesis/degradation</keyword>
<evidence type="ECO:0000256" key="12">
    <source>
        <dbReference type="RuleBase" id="RU366040"/>
    </source>
</evidence>
<keyword evidence="6 12" id="KW-0808">Transferase</keyword>
<feature type="transmembrane region" description="Helical" evidence="12">
    <location>
        <begin position="203"/>
        <end position="224"/>
    </location>
</feature>
<evidence type="ECO:0000256" key="10">
    <source>
        <dbReference type="ARBA" id="ARBA00023316"/>
    </source>
</evidence>
<dbReference type="GO" id="GO:0004100">
    <property type="term" value="F:chitin synthase activity"/>
    <property type="evidence" value="ECO:0007669"/>
    <property type="project" value="UniProtKB-EC"/>
</dbReference>
<dbReference type="Proteomes" id="UP001219933">
    <property type="component" value="Chromosome 5"/>
</dbReference>
<feature type="transmembrane region" description="Helical" evidence="12">
    <location>
        <begin position="469"/>
        <end position="494"/>
    </location>
</feature>
<evidence type="ECO:0000256" key="7">
    <source>
        <dbReference type="ARBA" id="ARBA00022692"/>
    </source>
</evidence>
<comment type="subcellular location">
    <subcellularLocation>
        <location evidence="2 12">Cell membrane</location>
        <topology evidence="2 12">Multi-pass membrane protein</topology>
    </subcellularLocation>
    <subcellularLocation>
        <location evidence="1">Cytoplasmic vesicle membrane</location>
        <topology evidence="1">Multi-pass membrane protein</topology>
    </subcellularLocation>
</comment>
<dbReference type="Pfam" id="PF01644">
    <property type="entry name" value="Chitin_synth_1"/>
    <property type="match status" value="1"/>
</dbReference>
<evidence type="ECO:0000256" key="8">
    <source>
        <dbReference type="ARBA" id="ARBA00022989"/>
    </source>
</evidence>
<evidence type="ECO:0000256" key="11">
    <source>
        <dbReference type="ARBA" id="ARBA00023329"/>
    </source>
</evidence>
<keyword evidence="11" id="KW-0968">Cytoplasmic vesicle</keyword>
<evidence type="ECO:0000313" key="13">
    <source>
        <dbReference type="EMBL" id="WFD36791.1"/>
    </source>
</evidence>
<evidence type="ECO:0000256" key="1">
    <source>
        <dbReference type="ARBA" id="ARBA00004439"/>
    </source>
</evidence>
<reference evidence="13" key="1">
    <citation type="submission" date="2023-03" db="EMBL/GenBank/DDBJ databases">
        <title>Mating type loci evolution in Malassezia.</title>
        <authorList>
            <person name="Coelho M.A."/>
        </authorList>
    </citation>
    <scope>NUCLEOTIDE SEQUENCE</scope>
    <source>
        <strain evidence="13">CBS 11721</strain>
    </source>
</reference>
<accession>A0AAF0EYX1</accession>
<feature type="transmembrane region" description="Helical" evidence="12">
    <location>
        <begin position="164"/>
        <end position="183"/>
    </location>
</feature>
<keyword evidence="7 12" id="KW-0812">Transmembrane</keyword>
<gene>
    <name evidence="13" type="primary">CHS4_2</name>
    <name evidence="13" type="ORF">MCUN1_003680</name>
</gene>
<keyword evidence="5 12" id="KW-0328">Glycosyltransferase</keyword>
<proteinExistence type="inferred from homology"/>
<dbReference type="PANTHER" id="PTHR22914">
    <property type="entry name" value="CHITIN SYNTHASE"/>
    <property type="match status" value="1"/>
</dbReference>
<feature type="transmembrane region" description="Helical" evidence="12">
    <location>
        <begin position="346"/>
        <end position="363"/>
    </location>
</feature>
<dbReference type="GO" id="GO:0030659">
    <property type="term" value="C:cytoplasmic vesicle membrane"/>
    <property type="evidence" value="ECO:0007669"/>
    <property type="project" value="UniProtKB-SubCell"/>
</dbReference>
<dbReference type="InterPro" id="IPR004835">
    <property type="entry name" value="Chitin_synth"/>
</dbReference>
<keyword evidence="9 12" id="KW-0472">Membrane</keyword>
<dbReference type="GO" id="GO:0030428">
    <property type="term" value="C:cell septum"/>
    <property type="evidence" value="ECO:0007669"/>
    <property type="project" value="TreeGrafter"/>
</dbReference>
<dbReference type="EC" id="2.4.1.16" evidence="3 12"/>
<evidence type="ECO:0000256" key="3">
    <source>
        <dbReference type="ARBA" id="ARBA00012543"/>
    </source>
</evidence>
<comment type="catalytic activity">
    <reaction evidence="12">
        <text>[(1-&gt;4)-N-acetyl-beta-D-glucosaminyl](n) + UDP-N-acetyl-alpha-D-glucosamine = [(1-&gt;4)-N-acetyl-beta-D-glucosaminyl](n+1) + UDP + H(+)</text>
        <dbReference type="Rhea" id="RHEA:16637"/>
        <dbReference type="Rhea" id="RHEA-COMP:9593"/>
        <dbReference type="Rhea" id="RHEA-COMP:9595"/>
        <dbReference type="ChEBI" id="CHEBI:15378"/>
        <dbReference type="ChEBI" id="CHEBI:17029"/>
        <dbReference type="ChEBI" id="CHEBI:57705"/>
        <dbReference type="ChEBI" id="CHEBI:58223"/>
        <dbReference type="EC" id="2.4.1.16"/>
    </reaction>
</comment>
<evidence type="ECO:0000256" key="9">
    <source>
        <dbReference type="ARBA" id="ARBA00023136"/>
    </source>
</evidence>
<evidence type="ECO:0000313" key="14">
    <source>
        <dbReference type="Proteomes" id="UP001219933"/>
    </source>
</evidence>
<organism evidence="13 14">
    <name type="scientific">Malassezia cuniculi</name>
    <dbReference type="NCBI Taxonomy" id="948313"/>
    <lineage>
        <taxon>Eukaryota</taxon>
        <taxon>Fungi</taxon>
        <taxon>Dikarya</taxon>
        <taxon>Basidiomycota</taxon>
        <taxon>Ustilaginomycotina</taxon>
        <taxon>Malasseziomycetes</taxon>
        <taxon>Malasseziales</taxon>
        <taxon>Malasseziaceae</taxon>
        <taxon>Malassezia</taxon>
    </lineage>
</organism>
<dbReference type="AlphaFoldDB" id="A0AAF0EYX1"/>
<feature type="transmembrane region" description="Helical" evidence="12">
    <location>
        <begin position="236"/>
        <end position="256"/>
    </location>
</feature>
<dbReference type="GO" id="GO:0071555">
    <property type="term" value="P:cell wall organization"/>
    <property type="evidence" value="ECO:0007669"/>
    <property type="project" value="UniProtKB-KW"/>
</dbReference>
<feature type="transmembrane region" description="Helical" evidence="12">
    <location>
        <begin position="443"/>
        <end position="463"/>
    </location>
</feature>